<dbReference type="SUPFAM" id="SSF53955">
    <property type="entry name" value="Lysozyme-like"/>
    <property type="match status" value="1"/>
</dbReference>
<dbReference type="InterPro" id="IPR008258">
    <property type="entry name" value="Transglycosylase_SLT_dom_1"/>
</dbReference>
<keyword evidence="6" id="KW-1185">Reference proteome</keyword>
<dbReference type="PROSITE" id="PS51257">
    <property type="entry name" value="PROKAR_LIPOPROTEIN"/>
    <property type="match status" value="1"/>
</dbReference>
<comment type="subcellular location">
    <subcellularLocation>
        <location evidence="1">Cell outer membrane</location>
        <topology evidence="1">Peripheral membrane protein</topology>
    </subcellularLocation>
</comment>
<dbReference type="AlphaFoldDB" id="A0A918QQX8"/>
<dbReference type="PANTHER" id="PTHR35936:SF19">
    <property type="entry name" value="AMINO-ACID-BINDING PROTEIN YXEM-RELATED"/>
    <property type="match status" value="1"/>
</dbReference>
<protein>
    <submittedName>
        <fullName evidence="5">Lytic transglycosylase F</fullName>
    </submittedName>
</protein>
<dbReference type="Gene3D" id="1.10.530.10">
    <property type="match status" value="1"/>
</dbReference>
<evidence type="ECO:0000256" key="3">
    <source>
        <dbReference type="ARBA" id="ARBA00023237"/>
    </source>
</evidence>
<dbReference type="InterPro" id="IPR001638">
    <property type="entry name" value="Solute-binding_3/MltF_N"/>
</dbReference>
<accession>A0A918QQX8</accession>
<keyword evidence="2" id="KW-0732">Signal</keyword>
<dbReference type="InterPro" id="IPR023346">
    <property type="entry name" value="Lysozyme-like_dom_sf"/>
</dbReference>
<keyword evidence="3" id="KW-0998">Cell outer membrane</keyword>
<dbReference type="Gene3D" id="3.40.190.10">
    <property type="entry name" value="Periplasmic binding protein-like II"/>
    <property type="match status" value="2"/>
</dbReference>
<dbReference type="CDD" id="cd13403">
    <property type="entry name" value="MLTF-like"/>
    <property type="match status" value="1"/>
</dbReference>
<evidence type="ECO:0000313" key="5">
    <source>
        <dbReference type="EMBL" id="GGZ68236.1"/>
    </source>
</evidence>
<gene>
    <name evidence="5" type="ORF">GCM10007028_01440</name>
</gene>
<evidence type="ECO:0000256" key="1">
    <source>
        <dbReference type="ARBA" id="ARBA00004339"/>
    </source>
</evidence>
<feature type="domain" description="Solute-binding protein family 3/N-terminal" evidence="4">
    <location>
        <begin position="52"/>
        <end position="289"/>
    </location>
</feature>
<dbReference type="EMBL" id="BMWZ01000001">
    <property type="protein sequence ID" value="GGZ68236.1"/>
    <property type="molecule type" value="Genomic_DNA"/>
</dbReference>
<evidence type="ECO:0000259" key="4">
    <source>
        <dbReference type="SMART" id="SM00062"/>
    </source>
</evidence>
<dbReference type="GO" id="GO:0009279">
    <property type="term" value="C:cell outer membrane"/>
    <property type="evidence" value="ECO:0007669"/>
    <property type="project" value="UniProtKB-SubCell"/>
</dbReference>
<dbReference type="Proteomes" id="UP000636004">
    <property type="component" value="Unassembled WGS sequence"/>
</dbReference>
<name>A0A918QQX8_9FLAO</name>
<keyword evidence="3" id="KW-0472">Membrane</keyword>
<evidence type="ECO:0000313" key="6">
    <source>
        <dbReference type="Proteomes" id="UP000636004"/>
    </source>
</evidence>
<dbReference type="SMART" id="SM00062">
    <property type="entry name" value="PBPb"/>
    <property type="match status" value="1"/>
</dbReference>
<dbReference type="SUPFAM" id="SSF53850">
    <property type="entry name" value="Periplasmic binding protein-like II"/>
    <property type="match status" value="1"/>
</dbReference>
<evidence type="ECO:0000256" key="2">
    <source>
        <dbReference type="ARBA" id="ARBA00022729"/>
    </source>
</evidence>
<comment type="caution">
    <text evidence="5">The sequence shown here is derived from an EMBL/GenBank/DDBJ whole genome shotgun (WGS) entry which is preliminary data.</text>
</comment>
<reference evidence="5" key="2">
    <citation type="submission" date="2020-09" db="EMBL/GenBank/DDBJ databases">
        <authorList>
            <person name="Sun Q."/>
            <person name="Kim S."/>
        </authorList>
    </citation>
    <scope>NUCLEOTIDE SEQUENCE</scope>
    <source>
        <strain evidence="5">KCTC 12710</strain>
    </source>
</reference>
<dbReference type="CDD" id="cd01009">
    <property type="entry name" value="PBP2_YfhD_N"/>
    <property type="match status" value="1"/>
</dbReference>
<sequence>MKLQTYLYLTAIFILFSCTSEKKLAEHDIPFDNPSIAGPINFDLEAIKKRGVLKAIVVSGPTSFFIYRGETMGFEYELLERFADDIGVTLEIVVAKDFSVLGEWLNNGKGDIVAHGFTPTLSRKERFTFSNYLYLTKQVLVQKKPDNWRDLKLHEIDGMLKNDVIELINDTVSVRANSSYKMRLENLMDEIGDVIHIDEVNSNITTDELIGMVSTGEIKYTIADNTLAQMHAYNFKNLDVSVPVSLSQKASWVLRKNATGLSSYLNEWVSKIKNTTDYYVIYNRYYKNKRTIKKHIKSDYFLNNTGKLSPYDDLIKKYAKDLPWDWVLLASQIFQESRFNPNAKSWASAHGLMQIMPSTAKELGVLDTSSPEESIKAGTRYLKQLWNEWKSIPDRNERIKFTLASYNAGINHVKDAVTLIKLNKDGNQNIWDENIEASLLKLTYRKHYTKPGIKYGYVHGIEPISYVKDIYERYNLYNQILEAQ</sequence>
<dbReference type="RefSeq" id="WP_189358470.1">
    <property type="nucleotide sequence ID" value="NZ_BMWZ01000001.1"/>
</dbReference>
<proteinExistence type="predicted"/>
<reference evidence="5" key="1">
    <citation type="journal article" date="2014" name="Int. J. Syst. Evol. Microbiol.">
        <title>Complete genome sequence of Corynebacterium casei LMG S-19264T (=DSM 44701T), isolated from a smear-ripened cheese.</title>
        <authorList>
            <consortium name="US DOE Joint Genome Institute (JGI-PGF)"/>
            <person name="Walter F."/>
            <person name="Albersmeier A."/>
            <person name="Kalinowski J."/>
            <person name="Ruckert C."/>
        </authorList>
    </citation>
    <scope>NUCLEOTIDE SEQUENCE</scope>
    <source>
        <strain evidence="5">KCTC 12710</strain>
    </source>
</reference>
<organism evidence="5 6">
    <name type="scientific">Algibacter mikhailovii</name>
    <dbReference type="NCBI Taxonomy" id="425498"/>
    <lineage>
        <taxon>Bacteria</taxon>
        <taxon>Pseudomonadati</taxon>
        <taxon>Bacteroidota</taxon>
        <taxon>Flavobacteriia</taxon>
        <taxon>Flavobacteriales</taxon>
        <taxon>Flavobacteriaceae</taxon>
        <taxon>Algibacter</taxon>
    </lineage>
</organism>
<dbReference type="Pfam" id="PF01464">
    <property type="entry name" value="SLT"/>
    <property type="match status" value="1"/>
</dbReference>
<dbReference type="PANTHER" id="PTHR35936">
    <property type="entry name" value="MEMBRANE-BOUND LYTIC MUREIN TRANSGLYCOSYLASE F"/>
    <property type="match status" value="1"/>
</dbReference>
<dbReference type="Pfam" id="PF00497">
    <property type="entry name" value="SBP_bac_3"/>
    <property type="match status" value="1"/>
</dbReference>